<dbReference type="Gene3D" id="3.30.1490.20">
    <property type="entry name" value="ATP-grasp fold, A domain"/>
    <property type="match status" value="1"/>
</dbReference>
<reference evidence="3 4" key="1">
    <citation type="journal article" date="2013" name="Int. J. Syst. Evol. Microbiol.">
        <title>Marinoscillum luteum sp. nov., isolated from marine sediment.</title>
        <authorList>
            <person name="Cha I.T."/>
            <person name="Park S.J."/>
            <person name="Kim S.J."/>
            <person name="Kim J.G."/>
            <person name="Jung M.Y."/>
            <person name="Shin K.S."/>
            <person name="Kwon K.K."/>
            <person name="Yang S.H."/>
            <person name="Seo Y.S."/>
            <person name="Rhee S.K."/>
        </authorList>
    </citation>
    <scope>NUCLEOTIDE SEQUENCE [LARGE SCALE GENOMIC DNA]</scope>
    <source>
        <strain evidence="3 4">KCTC 23939</strain>
    </source>
</reference>
<dbReference type="Pfam" id="PF08443">
    <property type="entry name" value="RimK"/>
    <property type="match status" value="1"/>
</dbReference>
<dbReference type="InterPro" id="IPR011761">
    <property type="entry name" value="ATP-grasp"/>
</dbReference>
<dbReference type="PROSITE" id="PS50975">
    <property type="entry name" value="ATP_GRASP"/>
    <property type="match status" value="1"/>
</dbReference>
<dbReference type="InterPro" id="IPR013651">
    <property type="entry name" value="ATP-grasp_RimK-type"/>
</dbReference>
<evidence type="ECO:0000256" key="1">
    <source>
        <dbReference type="PROSITE-ProRule" id="PRU00409"/>
    </source>
</evidence>
<comment type="caution">
    <text evidence="3">The sequence shown here is derived from an EMBL/GenBank/DDBJ whole genome shotgun (WGS) entry which is preliminary data.</text>
</comment>
<feature type="domain" description="ATP-grasp" evidence="2">
    <location>
        <begin position="287"/>
        <end position="478"/>
    </location>
</feature>
<gene>
    <name evidence="3" type="ORF">ACHKAR_12840</name>
</gene>
<dbReference type="Proteomes" id="UP001610063">
    <property type="component" value="Unassembled WGS sequence"/>
</dbReference>
<evidence type="ECO:0000259" key="2">
    <source>
        <dbReference type="PROSITE" id="PS50975"/>
    </source>
</evidence>
<dbReference type="Pfam" id="PF14401">
    <property type="entry name" value="RLAN"/>
    <property type="match status" value="1"/>
</dbReference>
<keyword evidence="1" id="KW-0067">ATP-binding</keyword>
<dbReference type="PANTHER" id="PTHR21621">
    <property type="entry name" value="RIBOSOMAL PROTEIN S6 MODIFICATION PROTEIN"/>
    <property type="match status" value="1"/>
</dbReference>
<keyword evidence="4" id="KW-1185">Reference proteome</keyword>
<evidence type="ECO:0000313" key="3">
    <source>
        <dbReference type="EMBL" id="MFH6984331.1"/>
    </source>
</evidence>
<dbReference type="RefSeq" id="WP_159584908.1">
    <property type="nucleotide sequence ID" value="NZ_JBIPKE010000017.1"/>
</dbReference>
<dbReference type="InterPro" id="IPR013815">
    <property type="entry name" value="ATP_grasp_subdomain_1"/>
</dbReference>
<accession>A0ABW7N9L4</accession>
<dbReference type="PANTHER" id="PTHR21621:SF0">
    <property type="entry name" value="BETA-CITRYLGLUTAMATE SYNTHASE B-RELATED"/>
    <property type="match status" value="1"/>
</dbReference>
<dbReference type="SUPFAM" id="SSF56059">
    <property type="entry name" value="Glutathione synthetase ATP-binding domain-like"/>
    <property type="match status" value="1"/>
</dbReference>
<evidence type="ECO:0000313" key="4">
    <source>
        <dbReference type="Proteomes" id="UP001610063"/>
    </source>
</evidence>
<sequence>MAYKLIVTERQDEWKDLPDDVELISPSDYFSTDIYQKSRKYKVVNLCKSYQYQSVGYYVSLLAEARGHKVMPQITTLQDFRFPALVREDAEDFDDIIQQSLKKQTGDKLDLIICLGQVYQPQFARISTLLFNLFQVPILKACFTKKDKWMLTQLKPLNLSELPEDQKGLLRTALDEYLQGKNKLNKQYSRKKYDLAILINPEEETPPSNKKAIQNFVKAGEKVGFNVDLITKNDFAKLIQYDALFIRETTNVNHHTFKFAKKAASEGLVVMDDPESILRCTNKVYLSELLRAHSIPTPAYYIIKKDKMSQINASAFEYPIILKQPDGSFSKGVKKAKNEAELIKVLKDFFQTSELVIGQEFIPTDFDWRVGVLNKKPLYVCRYYMAADHWQIVNWKGSDTPDEGDADTIAVEDAPKALIDLAVKATSLIGNGLYGVDIKQRGKKFYIIEINDNPNLDEGVEDAVLKHQLYQTIMQEFMNRLV</sequence>
<dbReference type="EMBL" id="JBIPKE010000017">
    <property type="protein sequence ID" value="MFH6984331.1"/>
    <property type="molecule type" value="Genomic_DNA"/>
</dbReference>
<organism evidence="3 4">
    <name type="scientific">Marinoscillum luteum</name>
    <dbReference type="NCBI Taxonomy" id="861051"/>
    <lineage>
        <taxon>Bacteria</taxon>
        <taxon>Pseudomonadati</taxon>
        <taxon>Bacteroidota</taxon>
        <taxon>Cytophagia</taxon>
        <taxon>Cytophagales</taxon>
        <taxon>Reichenbachiellaceae</taxon>
        <taxon>Marinoscillum</taxon>
    </lineage>
</organism>
<dbReference type="Gene3D" id="3.30.470.20">
    <property type="entry name" value="ATP-grasp fold, B domain"/>
    <property type="match status" value="1"/>
</dbReference>
<keyword evidence="1" id="KW-0547">Nucleotide-binding</keyword>
<name>A0ABW7N9L4_9BACT</name>
<proteinExistence type="predicted"/>
<protein>
    <submittedName>
        <fullName evidence="3">RimK family protein</fullName>
    </submittedName>
</protein>
<dbReference type="InterPro" id="IPR025839">
    <property type="entry name" value="RLAN_dom"/>
</dbReference>